<dbReference type="OrthoDB" id="3902805at2"/>
<dbReference type="AlphaFoldDB" id="A0A5B8UCC9"/>
<sequence length="637" mass="71404">MDPGFVEVRDTTPFVQRTPVRSAFPPIADYGFLSDCHTGALLAPDGTVEWLCPPRFDSPSVFGAILDRSAGGFRLGPSAMGVPAGRRYEPGTMILETTWMTPTGWVIVRDALVIGPWRERTQGSTTAHTRPPTDYEAHHVLVRTITCIHGQAQIELLCEPMFDYGRVPATWSAVPNDNHALDATDGERALRLMSDLNLGIEGGCVRARHRIERGETRFCALSWSRLLDGPRTAEQATHALAVTSEYWRGWLADADFPDHRWRNHLERSALTLKGLTYAPTGALVAAPTTSLPETPGGERNWDYRFTWMRDATFTLSGLHSLGLNWEADDFIQFVADLGRNEDGALQIMYGIGGERVLEEQTLDHLTGYEGARPVRIGNDAYHQRQNDVFGAVLDSLWLHAKEYGHNSARLWPVIHDQVEQAIASWRLPDQGIWETRGEARHYVSSKLMCWVALDRGARLAARRGKDELADRWRLVANEIHAEICERGVDERGRFTQYYGSRNLDASLLLIPLVRFLPHDDPRVHHTVMAVAEDLTENGLVLRYRTEETDDGLSGEEGTFLICSFWLVSALLEIGERKQGRALCERLLSLASSLDLYAEELEASTGRHLGNFPQAFTHLALINAVMHVIRDEQANPVF</sequence>
<evidence type="ECO:0000256" key="5">
    <source>
        <dbReference type="ARBA" id="ARBA00022801"/>
    </source>
</evidence>
<evidence type="ECO:0000256" key="9">
    <source>
        <dbReference type="ARBA" id="ARBA00031637"/>
    </source>
</evidence>
<dbReference type="EMBL" id="CP042430">
    <property type="protein sequence ID" value="QEC50705.1"/>
    <property type="molecule type" value="Genomic_DNA"/>
</dbReference>
<accession>A0A5B8UCC9</accession>
<keyword evidence="6" id="KW-0119">Carbohydrate metabolism</keyword>
<dbReference type="InterPro" id="IPR045582">
    <property type="entry name" value="Trehalase-like_N"/>
</dbReference>
<feature type="domain" description="GH15-like" evidence="12">
    <location>
        <begin position="262"/>
        <end position="624"/>
    </location>
</feature>
<dbReference type="Pfam" id="PF00723">
    <property type="entry name" value="Glyco_hydro_15"/>
    <property type="match status" value="1"/>
</dbReference>
<evidence type="ECO:0000256" key="8">
    <source>
        <dbReference type="ARBA" id="ARBA00030473"/>
    </source>
</evidence>
<evidence type="ECO:0000313" key="15">
    <source>
        <dbReference type="Proteomes" id="UP000321805"/>
    </source>
</evidence>
<comment type="catalytic activity">
    <reaction evidence="1">
        <text>alpha,alpha-trehalose + H2O = alpha-D-glucose + beta-D-glucose</text>
        <dbReference type="Rhea" id="RHEA:32675"/>
        <dbReference type="ChEBI" id="CHEBI:15377"/>
        <dbReference type="ChEBI" id="CHEBI:15903"/>
        <dbReference type="ChEBI" id="CHEBI:16551"/>
        <dbReference type="ChEBI" id="CHEBI:17925"/>
        <dbReference type="EC" id="3.2.1.28"/>
    </reaction>
</comment>
<gene>
    <name evidence="14" type="ORF">FSW04_08745</name>
</gene>
<evidence type="ECO:0000256" key="4">
    <source>
        <dbReference type="ARBA" id="ARBA00019905"/>
    </source>
</evidence>
<dbReference type="KEGG" id="bsol:FSW04_08745"/>
<evidence type="ECO:0000256" key="1">
    <source>
        <dbReference type="ARBA" id="ARBA00001576"/>
    </source>
</evidence>
<dbReference type="Pfam" id="PF19291">
    <property type="entry name" value="TREH_N"/>
    <property type="match status" value="1"/>
</dbReference>
<dbReference type="FunFam" id="1.50.10.10:FF:000005">
    <property type="entry name" value="Glycosyl hydrolase, glucoamylase"/>
    <property type="match status" value="1"/>
</dbReference>
<dbReference type="InterPro" id="IPR012341">
    <property type="entry name" value="6hp_glycosidase-like_sf"/>
</dbReference>
<dbReference type="Gene3D" id="1.50.10.10">
    <property type="match status" value="1"/>
</dbReference>
<evidence type="ECO:0000256" key="6">
    <source>
        <dbReference type="ARBA" id="ARBA00023277"/>
    </source>
</evidence>
<dbReference type="InterPro" id="IPR008928">
    <property type="entry name" value="6-hairpin_glycosidase_sf"/>
</dbReference>
<organism evidence="14 15">
    <name type="scientific">Baekduia soli</name>
    <dbReference type="NCBI Taxonomy" id="496014"/>
    <lineage>
        <taxon>Bacteria</taxon>
        <taxon>Bacillati</taxon>
        <taxon>Actinomycetota</taxon>
        <taxon>Thermoleophilia</taxon>
        <taxon>Solirubrobacterales</taxon>
        <taxon>Baekduiaceae</taxon>
        <taxon>Baekduia</taxon>
    </lineage>
</organism>
<evidence type="ECO:0000256" key="7">
    <source>
        <dbReference type="ARBA" id="ARBA00023295"/>
    </source>
</evidence>
<dbReference type="EC" id="3.2.1.28" evidence="3"/>
<dbReference type="SUPFAM" id="SSF48208">
    <property type="entry name" value="Six-hairpin glycosidases"/>
    <property type="match status" value="1"/>
</dbReference>
<keyword evidence="7" id="KW-0326">Glycosidase</keyword>
<keyword evidence="15" id="KW-1185">Reference proteome</keyword>
<keyword evidence="5 14" id="KW-0378">Hydrolase</keyword>
<dbReference type="GO" id="GO:0004555">
    <property type="term" value="F:alpha,alpha-trehalase activity"/>
    <property type="evidence" value="ECO:0007669"/>
    <property type="project" value="UniProtKB-EC"/>
</dbReference>
<evidence type="ECO:0000259" key="13">
    <source>
        <dbReference type="Pfam" id="PF19291"/>
    </source>
</evidence>
<dbReference type="PANTHER" id="PTHR31616:SF10">
    <property type="entry name" value="TREHALASE"/>
    <property type="match status" value="1"/>
</dbReference>
<dbReference type="GO" id="GO:0005993">
    <property type="term" value="P:trehalose catabolic process"/>
    <property type="evidence" value="ECO:0007669"/>
    <property type="project" value="UniProtKB-ARBA"/>
</dbReference>
<feature type="domain" description="Trehalase-like N-terminal" evidence="13">
    <location>
        <begin position="25"/>
        <end position="100"/>
    </location>
</feature>
<comment type="cofactor">
    <cofactor evidence="10">
        <name>phosphate</name>
        <dbReference type="ChEBI" id="CHEBI:43474"/>
    </cofactor>
</comment>
<comment type="similarity">
    <text evidence="2">Belongs to the glycosyl hydrolase 15 family.</text>
</comment>
<evidence type="ECO:0000256" key="2">
    <source>
        <dbReference type="ARBA" id="ARBA00006188"/>
    </source>
</evidence>
<dbReference type="Proteomes" id="UP000321805">
    <property type="component" value="Chromosome"/>
</dbReference>
<evidence type="ECO:0000256" key="3">
    <source>
        <dbReference type="ARBA" id="ARBA00012757"/>
    </source>
</evidence>
<dbReference type="PANTHER" id="PTHR31616">
    <property type="entry name" value="TREHALASE"/>
    <property type="match status" value="1"/>
</dbReference>
<dbReference type="InterPro" id="IPR011613">
    <property type="entry name" value="GH15-like"/>
</dbReference>
<name>A0A5B8UCC9_9ACTN</name>
<proteinExistence type="inferred from homology"/>
<evidence type="ECO:0000256" key="10">
    <source>
        <dbReference type="ARBA" id="ARBA00053030"/>
    </source>
</evidence>
<evidence type="ECO:0000256" key="11">
    <source>
        <dbReference type="ARBA" id="ARBA00060615"/>
    </source>
</evidence>
<reference evidence="14 15" key="1">
    <citation type="journal article" date="2018" name="J. Microbiol.">
        <title>Baekduia soli gen. nov., sp. nov., a novel bacterium isolated from the soil of Baekdu Mountain and proposal of a novel family name, Baekduiaceae fam. nov.</title>
        <authorList>
            <person name="An D.S."/>
            <person name="Siddiqi M.Z."/>
            <person name="Kim K.H."/>
            <person name="Yu H.S."/>
            <person name="Im W.T."/>
        </authorList>
    </citation>
    <scope>NUCLEOTIDE SEQUENCE [LARGE SCALE GENOMIC DNA]</scope>
    <source>
        <strain evidence="14 15">BR7-21</strain>
    </source>
</reference>
<evidence type="ECO:0000259" key="12">
    <source>
        <dbReference type="Pfam" id="PF00723"/>
    </source>
</evidence>
<evidence type="ECO:0000313" key="14">
    <source>
        <dbReference type="EMBL" id="QEC50705.1"/>
    </source>
</evidence>
<protein>
    <recommendedName>
        <fullName evidence="4">Trehalase</fullName>
        <ecNumber evidence="3">3.2.1.28</ecNumber>
    </recommendedName>
    <alternativeName>
        <fullName evidence="8">Alpha,alpha-trehalase</fullName>
    </alternativeName>
    <alternativeName>
        <fullName evidence="9">Alpha,alpha-trehalose glucohydrolase</fullName>
    </alternativeName>
</protein>
<comment type="pathway">
    <text evidence="11">Glycan degradation; trehalose degradation; D-glucose from alpha,alpha-trehalose: step 1/1.</text>
</comment>